<evidence type="ECO:0000313" key="1">
    <source>
        <dbReference type="EMBL" id="VDO18250.1"/>
    </source>
</evidence>
<gene>
    <name evidence="1" type="ORF">BTMF_LOCUS5592</name>
</gene>
<sequence>SLQLEGIGAQPISNEQQQSLLEQQHIGFPSPAYAFAYNPGPYAQAEQLQPYSIASATSEQFREQTNELTRVTCYQQQANVHVPNGREYLMVTGRPQP</sequence>
<organism evidence="3">
    <name type="scientific">Brugia timori</name>
    <dbReference type="NCBI Taxonomy" id="42155"/>
    <lineage>
        <taxon>Eukaryota</taxon>
        <taxon>Metazoa</taxon>
        <taxon>Ecdysozoa</taxon>
        <taxon>Nematoda</taxon>
        <taxon>Chromadorea</taxon>
        <taxon>Rhabditida</taxon>
        <taxon>Spirurina</taxon>
        <taxon>Spiruromorpha</taxon>
        <taxon>Filarioidea</taxon>
        <taxon>Onchocercidae</taxon>
        <taxon>Brugia</taxon>
    </lineage>
</organism>
<dbReference type="Proteomes" id="UP000280834">
    <property type="component" value="Unassembled WGS sequence"/>
</dbReference>
<evidence type="ECO:0000313" key="2">
    <source>
        <dbReference type="Proteomes" id="UP000280834"/>
    </source>
</evidence>
<proteinExistence type="predicted"/>
<name>A0A0R3QIV7_9BILA</name>
<accession>A0A0R3QIV7</accession>
<dbReference type="EMBL" id="UZAG01006089">
    <property type="protein sequence ID" value="VDO18250.1"/>
    <property type="molecule type" value="Genomic_DNA"/>
</dbReference>
<dbReference type="STRING" id="42155.A0A0R3QIV7"/>
<reference evidence="1 2" key="2">
    <citation type="submission" date="2018-11" db="EMBL/GenBank/DDBJ databases">
        <authorList>
            <consortium name="Pathogen Informatics"/>
        </authorList>
    </citation>
    <scope>NUCLEOTIDE SEQUENCE [LARGE SCALE GENOMIC DNA]</scope>
</reference>
<protein>
    <submittedName>
        <fullName evidence="3">DUF3300 domain-containing protein</fullName>
    </submittedName>
</protein>
<evidence type="ECO:0000313" key="3">
    <source>
        <dbReference type="WBParaSite" id="BTMF_0000635101-mRNA-1"/>
    </source>
</evidence>
<dbReference type="WBParaSite" id="BTMF_0000635101-mRNA-1">
    <property type="protein sequence ID" value="BTMF_0000635101-mRNA-1"/>
    <property type="gene ID" value="BTMF_0000635101"/>
</dbReference>
<reference evidence="3" key="1">
    <citation type="submission" date="2017-02" db="UniProtKB">
        <authorList>
            <consortium name="WormBaseParasite"/>
        </authorList>
    </citation>
    <scope>IDENTIFICATION</scope>
</reference>
<dbReference type="AlphaFoldDB" id="A0A0R3QIV7"/>
<keyword evidence="2" id="KW-1185">Reference proteome</keyword>